<evidence type="ECO:0000313" key="2">
    <source>
        <dbReference type="Proteomes" id="UP000031246"/>
    </source>
</evidence>
<evidence type="ECO:0000313" key="1">
    <source>
        <dbReference type="EMBL" id="KIA96728.1"/>
    </source>
</evidence>
<accession>A0A0C1FY30</accession>
<comment type="caution">
    <text evidence="1">The sequence shown here is derived from an EMBL/GenBank/DDBJ whole genome shotgun (WGS) entry which is preliminary data.</text>
</comment>
<reference evidence="1 2" key="1">
    <citation type="submission" date="2014-10" db="EMBL/GenBank/DDBJ databases">
        <title>Pedobacter Kyungheensis.</title>
        <authorList>
            <person name="Anderson B.M."/>
            <person name="Newman J.D."/>
        </authorList>
    </citation>
    <scope>NUCLEOTIDE SEQUENCE [LARGE SCALE GENOMIC DNA]</scope>
    <source>
        <strain evidence="1 2">KACC 16221</strain>
    </source>
</reference>
<protein>
    <submittedName>
        <fullName evidence="1">Uncharacterized protein</fullName>
    </submittedName>
</protein>
<keyword evidence="2" id="KW-1185">Reference proteome</keyword>
<sequence>MKKHFLIYSLLCLVYVNLYAQKKREITHYNLIIVPDLSNRLDSRLYPKAVDDVDIVQGIFNNIWPYFLRLNRDDGQLDHYSIDFINKGLIGLYKINTDVLTIDFQRFDRQSERINYILGRNNVSRTLPKDIINLISEYKRFNNKSIVAKNGADIWTYFQSGIDDRVILPDIKNGKIVHKFRNIMILLTDGYIEAGIYNKGYDLSSSKVTAFRDAFLKSKGADMSFFLSKNPKFKINPVKNPFLKNLEVIVLEMYDRSLSKAGVATKHPTDMEIMKLIWTDWLKNSGLKRFELKAIASNKQEANKYIVDFIKKSN</sequence>
<dbReference type="RefSeq" id="WP_039471553.1">
    <property type="nucleotide sequence ID" value="NZ_JSYN01000002.1"/>
</dbReference>
<name>A0A0C1FY30_9SPHI</name>
<organism evidence="1 2">
    <name type="scientific">Pedobacter kyungheensis</name>
    <dbReference type="NCBI Taxonomy" id="1069985"/>
    <lineage>
        <taxon>Bacteria</taxon>
        <taxon>Pseudomonadati</taxon>
        <taxon>Bacteroidota</taxon>
        <taxon>Sphingobacteriia</taxon>
        <taxon>Sphingobacteriales</taxon>
        <taxon>Sphingobacteriaceae</taxon>
        <taxon>Pedobacter</taxon>
    </lineage>
</organism>
<proteinExistence type="predicted"/>
<dbReference type="Proteomes" id="UP000031246">
    <property type="component" value="Unassembled WGS sequence"/>
</dbReference>
<dbReference type="OrthoDB" id="945646at2"/>
<dbReference type="AlphaFoldDB" id="A0A0C1FY30"/>
<gene>
    <name evidence="1" type="ORF">OC25_03155</name>
</gene>
<dbReference type="EMBL" id="JSYN01000002">
    <property type="protein sequence ID" value="KIA96728.1"/>
    <property type="molecule type" value="Genomic_DNA"/>
</dbReference>